<evidence type="ECO:0000256" key="8">
    <source>
        <dbReference type="ARBA" id="ARBA00049047"/>
    </source>
</evidence>
<dbReference type="NCBIfam" id="TIGR00262">
    <property type="entry name" value="trpA"/>
    <property type="match status" value="1"/>
</dbReference>
<evidence type="ECO:0000256" key="1">
    <source>
        <dbReference type="ARBA" id="ARBA00003365"/>
    </source>
</evidence>
<dbReference type="EC" id="4.2.1.20" evidence="9"/>
<feature type="active site" description="Proton acceptor" evidence="9">
    <location>
        <position position="49"/>
    </location>
</feature>
<comment type="function">
    <text evidence="1 9">The alpha subunit is responsible for the aldol cleavage of indoleglycerol phosphate to indole and glyceraldehyde 3-phosphate.</text>
</comment>
<comment type="subunit">
    <text evidence="3 9">Tetramer of two alpha and two beta chains.</text>
</comment>
<dbReference type="CDD" id="cd04724">
    <property type="entry name" value="Tryptophan_synthase_alpha"/>
    <property type="match status" value="1"/>
</dbReference>
<dbReference type="GO" id="GO:0005829">
    <property type="term" value="C:cytosol"/>
    <property type="evidence" value="ECO:0007669"/>
    <property type="project" value="TreeGrafter"/>
</dbReference>
<comment type="pathway">
    <text evidence="2 9">Amino-acid biosynthesis; L-tryptophan biosynthesis; L-tryptophan from chorismate: step 5/5.</text>
</comment>
<keyword evidence="4 9" id="KW-0028">Amino-acid biosynthesis</keyword>
<dbReference type="FunFam" id="3.20.20.70:FF:000037">
    <property type="entry name" value="Tryptophan synthase alpha chain"/>
    <property type="match status" value="1"/>
</dbReference>
<dbReference type="HAMAP" id="MF_00131">
    <property type="entry name" value="Trp_synth_alpha"/>
    <property type="match status" value="1"/>
</dbReference>
<keyword evidence="5 9" id="KW-0822">Tryptophan biosynthesis</keyword>
<evidence type="ECO:0000313" key="12">
    <source>
        <dbReference type="Proteomes" id="UP000477311"/>
    </source>
</evidence>
<sequence length="266" mass="28561">MNRIEQRFAALRREGKKGLIVYIGAGDPDLAATRELALAFDRAGVDILELGVPFSDPLADGLVNQLAAQRGLASGTTPLGVLETVAELRRESEIPVVLYLYYNLMHRMGLERFIERARAAGVDGLLVLDLPPDEDEGYEAAMRGAGLCPIYLVAPTTPDERIATIARRASGFIYYISREGVTGMRDQLADNIGTMTARIRAHTNLPVAIGFGISTPEQARAVAAVGDAVVVGSAVVHRIGQLGRSPALVPEVTRFVRSLVEAVKSV</sequence>
<reference evidence="11 12" key="1">
    <citation type="submission" date="2020-02" db="EMBL/GenBank/DDBJ databases">
        <title>Draft genome sequence of Limisphaera ngatamarikiensis NGM72.4T, a thermophilic Verrucomicrobia grouped in subdivision 3.</title>
        <authorList>
            <person name="Carere C.R."/>
            <person name="Steen J."/>
            <person name="Hugenholtz P."/>
            <person name="Stott M.B."/>
        </authorList>
    </citation>
    <scope>NUCLEOTIDE SEQUENCE [LARGE SCALE GENOMIC DNA]</scope>
    <source>
        <strain evidence="11 12">NGM72.4</strain>
    </source>
</reference>
<comment type="catalytic activity">
    <reaction evidence="8 9">
        <text>(1S,2R)-1-C-(indol-3-yl)glycerol 3-phosphate + L-serine = D-glyceraldehyde 3-phosphate + L-tryptophan + H2O</text>
        <dbReference type="Rhea" id="RHEA:10532"/>
        <dbReference type="ChEBI" id="CHEBI:15377"/>
        <dbReference type="ChEBI" id="CHEBI:33384"/>
        <dbReference type="ChEBI" id="CHEBI:57912"/>
        <dbReference type="ChEBI" id="CHEBI:58866"/>
        <dbReference type="ChEBI" id="CHEBI:59776"/>
        <dbReference type="EC" id="4.2.1.20"/>
    </reaction>
</comment>
<evidence type="ECO:0000313" key="11">
    <source>
        <dbReference type="EMBL" id="NGO38463.1"/>
    </source>
</evidence>
<gene>
    <name evidence="9" type="primary">trpA</name>
    <name evidence="11" type="ORF">G4L39_03495</name>
</gene>
<feature type="active site" description="Proton acceptor" evidence="9">
    <location>
        <position position="60"/>
    </location>
</feature>
<dbReference type="GO" id="GO:0004834">
    <property type="term" value="F:tryptophan synthase activity"/>
    <property type="evidence" value="ECO:0007669"/>
    <property type="project" value="UniProtKB-UniRule"/>
</dbReference>
<dbReference type="InterPro" id="IPR018204">
    <property type="entry name" value="Trp_synthase_alpha_AS"/>
</dbReference>
<dbReference type="InterPro" id="IPR013785">
    <property type="entry name" value="Aldolase_TIM"/>
</dbReference>
<evidence type="ECO:0000256" key="3">
    <source>
        <dbReference type="ARBA" id="ARBA00011270"/>
    </source>
</evidence>
<comment type="similarity">
    <text evidence="9 10">Belongs to the TrpA family.</text>
</comment>
<evidence type="ECO:0000256" key="6">
    <source>
        <dbReference type="ARBA" id="ARBA00023141"/>
    </source>
</evidence>
<keyword evidence="12" id="KW-1185">Reference proteome</keyword>
<organism evidence="11 12">
    <name type="scientific">Limisphaera ngatamarikiensis</name>
    <dbReference type="NCBI Taxonomy" id="1324935"/>
    <lineage>
        <taxon>Bacteria</taxon>
        <taxon>Pseudomonadati</taxon>
        <taxon>Verrucomicrobiota</taxon>
        <taxon>Verrucomicrobiia</taxon>
        <taxon>Limisphaerales</taxon>
        <taxon>Limisphaeraceae</taxon>
        <taxon>Limisphaera</taxon>
    </lineage>
</organism>
<name>A0A6M1RLC8_9BACT</name>
<dbReference type="SUPFAM" id="SSF51366">
    <property type="entry name" value="Ribulose-phoshate binding barrel"/>
    <property type="match status" value="1"/>
</dbReference>
<protein>
    <recommendedName>
        <fullName evidence="9">Tryptophan synthase alpha chain</fullName>
        <ecNumber evidence="9">4.2.1.20</ecNumber>
    </recommendedName>
</protein>
<dbReference type="Pfam" id="PF00290">
    <property type="entry name" value="Trp_syntA"/>
    <property type="match status" value="1"/>
</dbReference>
<evidence type="ECO:0000256" key="4">
    <source>
        <dbReference type="ARBA" id="ARBA00022605"/>
    </source>
</evidence>
<comment type="caution">
    <text evidence="11">The sequence shown here is derived from an EMBL/GenBank/DDBJ whole genome shotgun (WGS) entry which is preliminary data.</text>
</comment>
<dbReference type="Proteomes" id="UP000477311">
    <property type="component" value="Unassembled WGS sequence"/>
</dbReference>
<proteinExistence type="inferred from homology"/>
<dbReference type="InterPro" id="IPR011060">
    <property type="entry name" value="RibuloseP-bd_barrel"/>
</dbReference>
<dbReference type="AlphaFoldDB" id="A0A6M1RLC8"/>
<accession>A0A6M1RLC8</accession>
<dbReference type="UniPathway" id="UPA00035">
    <property type="reaction ID" value="UER00044"/>
</dbReference>
<keyword evidence="7 9" id="KW-0456">Lyase</keyword>
<dbReference type="InterPro" id="IPR002028">
    <property type="entry name" value="Trp_synthase_suA"/>
</dbReference>
<dbReference type="RefSeq" id="WP_165105951.1">
    <property type="nucleotide sequence ID" value="NZ_JAAKYA010000017.1"/>
</dbReference>
<evidence type="ECO:0000256" key="2">
    <source>
        <dbReference type="ARBA" id="ARBA00004733"/>
    </source>
</evidence>
<keyword evidence="6 9" id="KW-0057">Aromatic amino acid biosynthesis</keyword>
<dbReference type="PANTHER" id="PTHR43406:SF1">
    <property type="entry name" value="TRYPTOPHAN SYNTHASE ALPHA CHAIN, CHLOROPLASTIC"/>
    <property type="match status" value="1"/>
</dbReference>
<dbReference type="Gene3D" id="3.20.20.70">
    <property type="entry name" value="Aldolase class I"/>
    <property type="match status" value="1"/>
</dbReference>
<dbReference type="PROSITE" id="PS00167">
    <property type="entry name" value="TRP_SYNTHASE_ALPHA"/>
    <property type="match status" value="1"/>
</dbReference>
<evidence type="ECO:0000256" key="5">
    <source>
        <dbReference type="ARBA" id="ARBA00022822"/>
    </source>
</evidence>
<evidence type="ECO:0000256" key="9">
    <source>
        <dbReference type="HAMAP-Rule" id="MF_00131"/>
    </source>
</evidence>
<evidence type="ECO:0000256" key="7">
    <source>
        <dbReference type="ARBA" id="ARBA00023239"/>
    </source>
</evidence>
<evidence type="ECO:0000256" key="10">
    <source>
        <dbReference type="RuleBase" id="RU003662"/>
    </source>
</evidence>
<dbReference type="EMBL" id="JAAKYA010000017">
    <property type="protein sequence ID" value="NGO38463.1"/>
    <property type="molecule type" value="Genomic_DNA"/>
</dbReference>
<dbReference type="PANTHER" id="PTHR43406">
    <property type="entry name" value="TRYPTOPHAN SYNTHASE, ALPHA CHAIN"/>
    <property type="match status" value="1"/>
</dbReference>